<evidence type="ECO:0000313" key="1">
    <source>
        <dbReference type="EMBL" id="HJE49337.1"/>
    </source>
</evidence>
<reference evidence="1" key="2">
    <citation type="submission" date="2021-09" db="EMBL/GenBank/DDBJ databases">
        <authorList>
            <person name="Gilroy R."/>
        </authorList>
    </citation>
    <scope>NUCLEOTIDE SEQUENCE</scope>
    <source>
        <strain evidence="1">CHK192-2623</strain>
    </source>
</reference>
<dbReference type="EMBL" id="DYYQ01000023">
    <property type="protein sequence ID" value="HJE49337.1"/>
    <property type="molecule type" value="Genomic_DNA"/>
</dbReference>
<dbReference type="AlphaFoldDB" id="A0A921EIX6"/>
<gene>
    <name evidence="1" type="ORF">K8V69_04040</name>
</gene>
<comment type="caution">
    <text evidence="1">The sequence shown here is derived from an EMBL/GenBank/DDBJ whole genome shotgun (WGS) entry which is preliminary data.</text>
</comment>
<evidence type="ECO:0000313" key="2">
    <source>
        <dbReference type="Proteomes" id="UP000732527"/>
    </source>
</evidence>
<proteinExistence type="predicted"/>
<name>A0A921EIX6_LACJH</name>
<accession>A0A921EIX6</accession>
<reference evidence="1" key="1">
    <citation type="journal article" date="2021" name="PeerJ">
        <title>Extensive microbial diversity within the chicken gut microbiome revealed by metagenomics and culture.</title>
        <authorList>
            <person name="Gilroy R."/>
            <person name="Ravi A."/>
            <person name="Getino M."/>
            <person name="Pursley I."/>
            <person name="Horton D.L."/>
            <person name="Alikhan N.F."/>
            <person name="Baker D."/>
            <person name="Gharbi K."/>
            <person name="Hall N."/>
            <person name="Watson M."/>
            <person name="Adriaenssens E.M."/>
            <person name="Foster-Nyarko E."/>
            <person name="Jarju S."/>
            <person name="Secka A."/>
            <person name="Antonio M."/>
            <person name="Oren A."/>
            <person name="Chaudhuri R.R."/>
            <person name="La Ragione R."/>
            <person name="Hildebrand F."/>
            <person name="Pallen M.J."/>
        </authorList>
    </citation>
    <scope>NUCLEOTIDE SEQUENCE</scope>
    <source>
        <strain evidence="1">CHK192-2623</strain>
    </source>
</reference>
<protein>
    <submittedName>
        <fullName evidence="1">Uncharacterized protein</fullName>
    </submittedName>
</protein>
<sequence length="75" mass="8729">MRTSETGCYFCGILDAFHKGPDLYAPKMNRFHVNLTKMNGKWYLAINGLSYPVKYCPNCGRKLDENTKYEVTDWL</sequence>
<organism evidence="1 2">
    <name type="scientific">Lactobacillus johnsonii</name>
    <dbReference type="NCBI Taxonomy" id="33959"/>
    <lineage>
        <taxon>Bacteria</taxon>
        <taxon>Bacillati</taxon>
        <taxon>Bacillota</taxon>
        <taxon>Bacilli</taxon>
        <taxon>Lactobacillales</taxon>
        <taxon>Lactobacillaceae</taxon>
        <taxon>Lactobacillus</taxon>
    </lineage>
</organism>
<dbReference type="Proteomes" id="UP000732527">
    <property type="component" value="Unassembled WGS sequence"/>
</dbReference>